<name>A0AAI9S9T1_9BURK</name>
<dbReference type="Pfam" id="PF22817">
    <property type="entry name" value="ApeP-like"/>
    <property type="match status" value="1"/>
</dbReference>
<dbReference type="Proteomes" id="UP000469462">
    <property type="component" value="Unassembled WGS sequence"/>
</dbReference>
<protein>
    <recommendedName>
        <fullName evidence="3">3-hydroxylacyl-ACP dehydratase</fullName>
    </recommendedName>
</protein>
<accession>A0AAI9S9T1</accession>
<dbReference type="EMBL" id="WEHW01000064">
    <property type="protein sequence ID" value="KAB7649808.1"/>
    <property type="molecule type" value="Genomic_DNA"/>
</dbReference>
<dbReference type="SUPFAM" id="SSF54637">
    <property type="entry name" value="Thioesterase/thiol ester dehydrase-isomerase"/>
    <property type="match status" value="1"/>
</dbReference>
<organism evidence="1 2">
    <name type="scientific">Sutterella seckii</name>
    <dbReference type="NCBI Taxonomy" id="1944635"/>
    <lineage>
        <taxon>Bacteria</taxon>
        <taxon>Pseudomonadati</taxon>
        <taxon>Pseudomonadota</taxon>
        <taxon>Betaproteobacteria</taxon>
        <taxon>Burkholderiales</taxon>
        <taxon>Sutterellaceae</taxon>
        <taxon>Sutterella</taxon>
    </lineage>
</organism>
<dbReference type="Gene3D" id="3.10.129.10">
    <property type="entry name" value="Hotdog Thioesterase"/>
    <property type="match status" value="1"/>
</dbReference>
<dbReference type="AlphaFoldDB" id="A0AAI9S9T1"/>
<gene>
    <name evidence="1" type="ORF">GBM96_10685</name>
</gene>
<reference evidence="1 2" key="1">
    <citation type="submission" date="2019-10" db="EMBL/GenBank/DDBJ databases">
        <title>Genome diversity of Sutterella seckii.</title>
        <authorList>
            <person name="Chaplin A.V."/>
            <person name="Sokolova S.R."/>
            <person name="Mosin K.A."/>
            <person name="Ivanova E.L."/>
            <person name="Kochetkova T.O."/>
            <person name="Goltsov A.Y."/>
            <person name="Trofimov D.Y."/>
            <person name="Efimov B.A."/>
        </authorList>
    </citation>
    <scope>NUCLEOTIDE SEQUENCE [LARGE SCALE GENOMIC DNA]</scope>
    <source>
        <strain evidence="1 2">ASD3426</strain>
    </source>
</reference>
<dbReference type="InterPro" id="IPR016776">
    <property type="entry name" value="ApeP-like_dehydratase"/>
</dbReference>
<keyword evidence="2" id="KW-1185">Reference proteome</keyword>
<proteinExistence type="predicted"/>
<dbReference type="InterPro" id="IPR029069">
    <property type="entry name" value="HotDog_dom_sf"/>
</dbReference>
<evidence type="ECO:0008006" key="3">
    <source>
        <dbReference type="Google" id="ProtNLM"/>
    </source>
</evidence>
<comment type="caution">
    <text evidence="1">The sequence shown here is derived from an EMBL/GenBank/DDBJ whole genome shotgun (WGS) entry which is preliminary data.</text>
</comment>
<evidence type="ECO:0000313" key="2">
    <source>
        <dbReference type="Proteomes" id="UP000469462"/>
    </source>
</evidence>
<evidence type="ECO:0000313" key="1">
    <source>
        <dbReference type="EMBL" id="KAB7649808.1"/>
    </source>
</evidence>
<sequence>MPVTATPADALFAFPAPAGDFIAQEPPMRFIDEVLSANDQGAKSRTVIRSDAIAIDDEGRFPALALIEVMAQTIGIYAGRIERMNGRAPGAGLLLGTRRMEFERPWFLPGDVLLCSVEKSFESDEGLWQFDCRVTVCPQGNEAREEPAGRALLNVFNPPEGYFDRLR</sequence>